<protein>
    <submittedName>
        <fullName evidence="2">Uncharacterized protein</fullName>
    </submittedName>
</protein>
<keyword evidence="3" id="KW-1185">Reference proteome</keyword>
<name>A0AAV1YYQ3_9ARAC</name>
<keyword evidence="1" id="KW-0812">Transmembrane</keyword>
<comment type="caution">
    <text evidence="2">The sequence shown here is derived from an EMBL/GenBank/DDBJ whole genome shotgun (WGS) entry which is preliminary data.</text>
</comment>
<feature type="transmembrane region" description="Helical" evidence="1">
    <location>
        <begin position="52"/>
        <end position="76"/>
    </location>
</feature>
<feature type="transmembrane region" description="Helical" evidence="1">
    <location>
        <begin position="88"/>
        <end position="111"/>
    </location>
</feature>
<dbReference type="Proteomes" id="UP001497382">
    <property type="component" value="Unassembled WGS sequence"/>
</dbReference>
<reference evidence="2 3" key="1">
    <citation type="submission" date="2024-04" db="EMBL/GenBank/DDBJ databases">
        <authorList>
            <person name="Rising A."/>
            <person name="Reimegard J."/>
            <person name="Sonavane S."/>
            <person name="Akerstrom W."/>
            <person name="Nylinder S."/>
            <person name="Hedman E."/>
            <person name="Kallberg Y."/>
        </authorList>
    </citation>
    <scope>NUCLEOTIDE SEQUENCE [LARGE SCALE GENOMIC DNA]</scope>
</reference>
<sequence length="130" mass="14467">MECLANNVQLVNLNGSQTRESLATSHQLNDLDVNATAQNVFSNRFTCCRNEWWILCGQALFVTFIYTLINAGQVLLLHYISDDKAIDIVFNSLGANILKWALLVVIILLIFTKGCQKNSSKTSSNTVIDV</sequence>
<accession>A0AAV1YYQ3</accession>
<gene>
    <name evidence="2" type="ORF">LARSCL_LOCUS1680</name>
</gene>
<keyword evidence="1" id="KW-0472">Membrane</keyword>
<evidence type="ECO:0000313" key="2">
    <source>
        <dbReference type="EMBL" id="CAL1263814.1"/>
    </source>
</evidence>
<evidence type="ECO:0000313" key="3">
    <source>
        <dbReference type="Proteomes" id="UP001497382"/>
    </source>
</evidence>
<evidence type="ECO:0000256" key="1">
    <source>
        <dbReference type="SAM" id="Phobius"/>
    </source>
</evidence>
<dbReference type="AlphaFoldDB" id="A0AAV1YYQ3"/>
<dbReference type="EMBL" id="CAXIEN010000010">
    <property type="protein sequence ID" value="CAL1263814.1"/>
    <property type="molecule type" value="Genomic_DNA"/>
</dbReference>
<keyword evidence="1" id="KW-1133">Transmembrane helix</keyword>
<proteinExistence type="predicted"/>
<organism evidence="2 3">
    <name type="scientific">Larinioides sclopetarius</name>
    <dbReference type="NCBI Taxonomy" id="280406"/>
    <lineage>
        <taxon>Eukaryota</taxon>
        <taxon>Metazoa</taxon>
        <taxon>Ecdysozoa</taxon>
        <taxon>Arthropoda</taxon>
        <taxon>Chelicerata</taxon>
        <taxon>Arachnida</taxon>
        <taxon>Araneae</taxon>
        <taxon>Araneomorphae</taxon>
        <taxon>Entelegynae</taxon>
        <taxon>Araneoidea</taxon>
        <taxon>Araneidae</taxon>
        <taxon>Larinioides</taxon>
    </lineage>
</organism>